<evidence type="ECO:0000313" key="3">
    <source>
        <dbReference type="EMBL" id="ETL43298.1"/>
    </source>
</evidence>
<name>W2H3W3_PHYNI</name>
<protein>
    <submittedName>
        <fullName evidence="2">Uncharacterized protein</fullName>
    </submittedName>
</protein>
<dbReference type="EMBL" id="KI672191">
    <property type="protein sequence ID" value="ETL43298.1"/>
    <property type="molecule type" value="Genomic_DNA"/>
</dbReference>
<dbReference type="EMBL" id="KI685631">
    <property type="protein sequence ID" value="ETK89897.1"/>
    <property type="molecule type" value="Genomic_DNA"/>
</dbReference>
<evidence type="ECO:0000256" key="1">
    <source>
        <dbReference type="SAM" id="MobiDB-lite"/>
    </source>
</evidence>
<accession>W2H3W3</accession>
<organism evidence="2">
    <name type="scientific">Phytophthora nicotianae</name>
    <name type="common">Potato buckeye rot agent</name>
    <name type="synonym">Phytophthora parasitica</name>
    <dbReference type="NCBI Taxonomy" id="4792"/>
    <lineage>
        <taxon>Eukaryota</taxon>
        <taxon>Sar</taxon>
        <taxon>Stramenopiles</taxon>
        <taxon>Oomycota</taxon>
        <taxon>Peronosporomycetes</taxon>
        <taxon>Peronosporales</taxon>
        <taxon>Peronosporaceae</taxon>
        <taxon>Phytophthora</taxon>
    </lineage>
</organism>
<sequence length="90" mass="10116">MEEAATRQHAHANTVYHCLYAYYKLGYSKKHLAILEPSSASIPLKGNSRMPNDAGCSITIMNILSRTWMKPKTPSRKHNPSTSRRLLSGE</sequence>
<feature type="region of interest" description="Disordered" evidence="1">
    <location>
        <begin position="69"/>
        <end position="90"/>
    </location>
</feature>
<dbReference type="AlphaFoldDB" id="W2H3W3"/>
<evidence type="ECO:0000313" key="4">
    <source>
        <dbReference type="Proteomes" id="UP000053864"/>
    </source>
</evidence>
<dbReference type="Proteomes" id="UP000053864">
    <property type="component" value="Unassembled WGS sequence"/>
</dbReference>
<dbReference type="Proteomes" id="UP000053236">
    <property type="component" value="Unassembled WGS sequence"/>
</dbReference>
<reference evidence="3 4" key="2">
    <citation type="submission" date="2013-11" db="EMBL/GenBank/DDBJ databases">
        <title>The Genome Sequence of Phytophthora parasitica CJ05E6.</title>
        <authorList>
            <consortium name="The Broad Institute Genomics Platform"/>
            <person name="Russ C."/>
            <person name="Tyler B."/>
            <person name="Panabieres F."/>
            <person name="Shan W."/>
            <person name="Tripathy S."/>
            <person name="Grunwald N."/>
            <person name="Machado M."/>
            <person name="Johnson C.S."/>
            <person name="Arredondo F."/>
            <person name="Hong C."/>
            <person name="Coffey M."/>
            <person name="Young S.K."/>
            <person name="Zeng Q."/>
            <person name="Gargeya S."/>
            <person name="Fitzgerald M."/>
            <person name="Abouelleil A."/>
            <person name="Alvarado L."/>
            <person name="Chapman S.B."/>
            <person name="Gainer-Dewar J."/>
            <person name="Goldberg J."/>
            <person name="Griggs A."/>
            <person name="Gujja S."/>
            <person name="Hansen M."/>
            <person name="Howarth C."/>
            <person name="Imamovic A."/>
            <person name="Ireland A."/>
            <person name="Larimer J."/>
            <person name="McCowan C."/>
            <person name="Murphy C."/>
            <person name="Pearson M."/>
            <person name="Poon T.W."/>
            <person name="Priest M."/>
            <person name="Roberts A."/>
            <person name="Saif S."/>
            <person name="Shea T."/>
            <person name="Sykes S."/>
            <person name="Wortman J."/>
            <person name="Nusbaum C."/>
            <person name="Birren B."/>
        </authorList>
    </citation>
    <scope>NUCLEOTIDE SEQUENCE [LARGE SCALE GENOMIC DNA]</scope>
    <source>
        <strain evidence="3 4">CJ05E6</strain>
    </source>
</reference>
<proteinExistence type="predicted"/>
<feature type="compositionally biased region" description="Polar residues" evidence="1">
    <location>
        <begin position="80"/>
        <end position="90"/>
    </location>
</feature>
<evidence type="ECO:0000313" key="2">
    <source>
        <dbReference type="EMBL" id="ETK89897.1"/>
    </source>
</evidence>
<gene>
    <name evidence="2" type="ORF">L915_06231</name>
    <name evidence="3" type="ORF">L916_06163</name>
</gene>
<reference evidence="2" key="1">
    <citation type="submission" date="2013-11" db="EMBL/GenBank/DDBJ databases">
        <title>The Genome Sequence of Phytophthora parasitica CJ02B3.</title>
        <authorList>
            <consortium name="The Broad Institute Genomics Platform"/>
            <person name="Russ C."/>
            <person name="Tyler B."/>
            <person name="Panabieres F."/>
            <person name="Shan W."/>
            <person name="Tripathy S."/>
            <person name="Grunwald N."/>
            <person name="Machado M."/>
            <person name="Johnson C.S."/>
            <person name="Arredondo F."/>
            <person name="Hong C."/>
            <person name="Coffey M."/>
            <person name="Young S.K."/>
            <person name="Zeng Q."/>
            <person name="Gargeya S."/>
            <person name="Fitzgerald M."/>
            <person name="Abouelleil A."/>
            <person name="Alvarado L."/>
            <person name="Chapman S.B."/>
            <person name="Gainer-Dewar J."/>
            <person name="Goldberg J."/>
            <person name="Griggs A."/>
            <person name="Gujja S."/>
            <person name="Hansen M."/>
            <person name="Howarth C."/>
            <person name="Imamovic A."/>
            <person name="Ireland A."/>
            <person name="Larimer J."/>
            <person name="McCowan C."/>
            <person name="Murphy C."/>
            <person name="Pearson M."/>
            <person name="Poon T.W."/>
            <person name="Priest M."/>
            <person name="Roberts A."/>
            <person name="Saif S."/>
            <person name="Shea T."/>
            <person name="Sykes S."/>
            <person name="Wortman J."/>
            <person name="Nusbaum C."/>
            <person name="Birren B."/>
        </authorList>
    </citation>
    <scope>NUCLEOTIDE SEQUENCE [LARGE SCALE GENOMIC DNA]</scope>
    <source>
        <strain evidence="2">CJ02B3</strain>
    </source>
</reference>